<sequence>MSLGVPLKIMHEAVHHIVTVELKTGEMFTGYMAEAEDTMNVRLDEVQMVTRDGRPMSLEQVYLRGSQIRFVVIPDVFKYAPMFKKIRANAKSKNMQQIREKARQVRGMEFTSFVNNRGVGASYQVGFGVVEEMINKYQLQFQVQIINFMSNSLKYLVIYRHETEKLIASYLIQSGSEEPLKSESSKVCYELKRNQLRIEERQKVDSANGSWFCKIDDKGLFYLILGSMVSTYPERHAYALIQEIQNEFSKLGNSETLKDDTSLKLHIKKPLRDLGSKYNDLLSLDKIYQAQSNVDQTKIVMEDNIKNMINNGQQLDVLQIKSEDLNKNAKQFAKNSAELASIMYWRNMKLKIIIGLIILAGLL</sequence>
<dbReference type="GO" id="GO:0016192">
    <property type="term" value="P:vesicle-mediated transport"/>
    <property type="evidence" value="ECO:0007669"/>
    <property type="project" value="InterPro"/>
</dbReference>
<protein>
    <submittedName>
        <fullName evidence="11">Uncharacterized protein</fullName>
    </submittedName>
</protein>
<dbReference type="GO" id="GO:0005685">
    <property type="term" value="C:U1 snRNP"/>
    <property type="evidence" value="ECO:0000318"/>
    <property type="project" value="GO_Central"/>
</dbReference>
<evidence type="ECO:0000256" key="6">
    <source>
        <dbReference type="ARBA" id="ARBA00023242"/>
    </source>
</evidence>
<dbReference type="PANTHER" id="PTHR45806:SF1">
    <property type="entry name" value="SYNAPTOBREVIN HOMOLOG YKT6"/>
    <property type="match status" value="1"/>
</dbReference>
<dbReference type="PROSITE" id="PS52002">
    <property type="entry name" value="SM"/>
    <property type="match status" value="1"/>
</dbReference>
<dbReference type="CDD" id="cd15843">
    <property type="entry name" value="R-SNARE"/>
    <property type="match status" value="1"/>
</dbReference>
<dbReference type="CDD" id="cd01721">
    <property type="entry name" value="Sm_D3"/>
    <property type="match status" value="1"/>
</dbReference>
<evidence type="ECO:0000256" key="8">
    <source>
        <dbReference type="PROSITE-ProRule" id="PRU00290"/>
    </source>
</evidence>
<evidence type="ECO:0000256" key="4">
    <source>
        <dbReference type="ARBA" id="ARBA00022664"/>
    </source>
</evidence>
<dbReference type="SUPFAM" id="SSF58038">
    <property type="entry name" value="SNARE fusion complex"/>
    <property type="match status" value="1"/>
</dbReference>
<keyword evidence="4" id="KW-0507">mRNA processing</keyword>
<dbReference type="Gene3D" id="2.30.30.100">
    <property type="match status" value="1"/>
</dbReference>
<organism evidence="11 12">
    <name type="scientific">Paramecium tetraurelia</name>
    <dbReference type="NCBI Taxonomy" id="5888"/>
    <lineage>
        <taxon>Eukaryota</taxon>
        <taxon>Sar</taxon>
        <taxon>Alveolata</taxon>
        <taxon>Ciliophora</taxon>
        <taxon>Intramacronucleata</taxon>
        <taxon>Oligohymenophorea</taxon>
        <taxon>Peniculida</taxon>
        <taxon>Parameciidae</taxon>
        <taxon>Paramecium</taxon>
    </lineage>
</organism>
<accession>A0CT01</accession>
<dbReference type="KEGG" id="ptm:GSPATT00038936001"/>
<feature type="non-terminal residue" evidence="11">
    <location>
        <position position="363"/>
    </location>
</feature>
<dbReference type="RefSeq" id="XP_001441315.1">
    <property type="nucleotide sequence ID" value="XM_001441278.1"/>
</dbReference>
<dbReference type="GO" id="GO:0005829">
    <property type="term" value="C:cytosol"/>
    <property type="evidence" value="ECO:0007669"/>
    <property type="project" value="UniProtKB-SubCell"/>
</dbReference>
<dbReference type="SUPFAM" id="SSF64356">
    <property type="entry name" value="SNARE-like"/>
    <property type="match status" value="1"/>
</dbReference>
<dbReference type="OrthoDB" id="27923at2759"/>
<dbReference type="STRING" id="5888.A0CT01"/>
<dbReference type="Pfam" id="PF00957">
    <property type="entry name" value="Synaptobrevin"/>
    <property type="match status" value="1"/>
</dbReference>
<dbReference type="InterPro" id="IPR011012">
    <property type="entry name" value="Longin-like_dom_sf"/>
</dbReference>
<evidence type="ECO:0000256" key="7">
    <source>
        <dbReference type="ARBA" id="ARBA00023274"/>
    </source>
</evidence>
<dbReference type="GO" id="GO:0071011">
    <property type="term" value="C:precatalytic spliceosome"/>
    <property type="evidence" value="ECO:0000318"/>
    <property type="project" value="GO_Central"/>
</dbReference>
<dbReference type="Gene3D" id="1.20.5.110">
    <property type="match status" value="1"/>
</dbReference>
<feature type="domain" description="Sm" evidence="10">
    <location>
        <begin position="5"/>
        <end position="77"/>
    </location>
</feature>
<evidence type="ECO:0000256" key="2">
    <source>
        <dbReference type="ARBA" id="ARBA00004514"/>
    </source>
</evidence>
<dbReference type="InterPro" id="IPR001388">
    <property type="entry name" value="Synaptobrevin-like"/>
</dbReference>
<dbReference type="InterPro" id="IPR034099">
    <property type="entry name" value="SmD3"/>
</dbReference>
<dbReference type="GO" id="GO:0000387">
    <property type="term" value="P:spliceosomal snRNP assembly"/>
    <property type="evidence" value="ECO:0000318"/>
    <property type="project" value="GO_Central"/>
</dbReference>
<dbReference type="Gene3D" id="3.30.450.50">
    <property type="entry name" value="Longin domain"/>
    <property type="match status" value="1"/>
</dbReference>
<dbReference type="PRINTS" id="PR00219">
    <property type="entry name" value="SYNAPTOBREVN"/>
</dbReference>
<keyword evidence="6" id="KW-0539">Nucleus</keyword>
<proteinExistence type="inferred from homology"/>
<dbReference type="GeneID" id="5027108"/>
<dbReference type="SMART" id="SM00651">
    <property type="entry name" value="Sm"/>
    <property type="match status" value="1"/>
</dbReference>
<dbReference type="eggNOG" id="KOG0860">
    <property type="taxonomic scope" value="Eukaryota"/>
</dbReference>
<dbReference type="PROSITE" id="PS50892">
    <property type="entry name" value="V_SNARE"/>
    <property type="match status" value="1"/>
</dbReference>
<dbReference type="GO" id="GO:0000243">
    <property type="term" value="C:commitment complex"/>
    <property type="evidence" value="ECO:0000318"/>
    <property type="project" value="GO_Central"/>
</dbReference>
<dbReference type="InterPro" id="IPR001163">
    <property type="entry name" value="Sm_dom_euk/arc"/>
</dbReference>
<dbReference type="InterPro" id="IPR047575">
    <property type="entry name" value="Sm"/>
</dbReference>
<dbReference type="InterPro" id="IPR010920">
    <property type="entry name" value="LSM_dom_sf"/>
</dbReference>
<dbReference type="FunFam" id="2.30.30.100:FF:000002">
    <property type="entry name" value="Small nuclear ribonucleoprotein Sm D3"/>
    <property type="match status" value="1"/>
</dbReference>
<name>A0CT01_PARTE</name>
<reference evidence="11 12" key="1">
    <citation type="journal article" date="2006" name="Nature">
        <title>Global trends of whole-genome duplications revealed by the ciliate Paramecium tetraurelia.</title>
        <authorList>
            <consortium name="Genoscope"/>
            <person name="Aury J.-M."/>
            <person name="Jaillon O."/>
            <person name="Duret L."/>
            <person name="Noel B."/>
            <person name="Jubin C."/>
            <person name="Porcel B.M."/>
            <person name="Segurens B."/>
            <person name="Daubin V."/>
            <person name="Anthouard V."/>
            <person name="Aiach N."/>
            <person name="Arnaiz O."/>
            <person name="Billaut A."/>
            <person name="Beisson J."/>
            <person name="Blanc I."/>
            <person name="Bouhouche K."/>
            <person name="Camara F."/>
            <person name="Duharcourt S."/>
            <person name="Guigo R."/>
            <person name="Gogendeau D."/>
            <person name="Katinka M."/>
            <person name="Keller A.-M."/>
            <person name="Kissmehl R."/>
            <person name="Klotz C."/>
            <person name="Koll F."/>
            <person name="Le Moue A."/>
            <person name="Lepere C."/>
            <person name="Malinsky S."/>
            <person name="Nowacki M."/>
            <person name="Nowak J.K."/>
            <person name="Plattner H."/>
            <person name="Poulain J."/>
            <person name="Ruiz F."/>
            <person name="Serrano V."/>
            <person name="Zagulski M."/>
            <person name="Dessen P."/>
            <person name="Betermier M."/>
            <person name="Weissenbach J."/>
            <person name="Scarpelli C."/>
            <person name="Schachter V."/>
            <person name="Sperling L."/>
            <person name="Meyer E."/>
            <person name="Cohen J."/>
            <person name="Wincker P."/>
        </authorList>
    </citation>
    <scope>NUCLEOTIDE SEQUENCE [LARGE SCALE GENOMIC DNA]</scope>
    <source>
        <strain evidence="11 12">Stock d4-2</strain>
    </source>
</reference>
<keyword evidence="12" id="KW-1185">Reference proteome</keyword>
<dbReference type="GO" id="GO:0071013">
    <property type="term" value="C:catalytic step 2 spliceosome"/>
    <property type="evidence" value="ECO:0000318"/>
    <property type="project" value="GO_Central"/>
</dbReference>
<evidence type="ECO:0000313" key="11">
    <source>
        <dbReference type="EMBL" id="CAK73918.1"/>
    </source>
</evidence>
<dbReference type="InterPro" id="IPR042855">
    <property type="entry name" value="V_SNARE_CC"/>
</dbReference>
<evidence type="ECO:0000259" key="10">
    <source>
        <dbReference type="PROSITE" id="PS52002"/>
    </source>
</evidence>
<dbReference type="GO" id="GO:0097526">
    <property type="term" value="C:spliceosomal tri-snRNP complex"/>
    <property type="evidence" value="ECO:0000318"/>
    <property type="project" value="GO_Central"/>
</dbReference>
<comment type="similarity">
    <text evidence="3">Belongs to the snRNP core protein family.</text>
</comment>
<dbReference type="GO" id="GO:0034719">
    <property type="term" value="C:SMN-Sm protein complex"/>
    <property type="evidence" value="ECO:0000318"/>
    <property type="project" value="GO_Central"/>
</dbReference>
<gene>
    <name evidence="11" type="ORF">GSPATT00038936001</name>
</gene>
<dbReference type="HOGENOM" id="CLU_763881_0_0_1"/>
<feature type="domain" description="V-SNARE coiled-coil homology" evidence="9">
    <location>
        <begin position="286"/>
        <end position="346"/>
    </location>
</feature>
<dbReference type="GO" id="GO:0005682">
    <property type="term" value="C:U5 snRNP"/>
    <property type="evidence" value="ECO:0000318"/>
    <property type="project" value="GO_Central"/>
</dbReference>
<dbReference type="SUPFAM" id="SSF50182">
    <property type="entry name" value="Sm-like ribonucleoproteins"/>
    <property type="match status" value="1"/>
</dbReference>
<dbReference type="PANTHER" id="PTHR45806">
    <property type="entry name" value="SYNAPTOBREVIN HOMOLOG YKT6"/>
    <property type="match status" value="1"/>
</dbReference>
<dbReference type="Proteomes" id="UP000000600">
    <property type="component" value="Unassembled WGS sequence"/>
</dbReference>
<evidence type="ECO:0000256" key="1">
    <source>
        <dbReference type="ARBA" id="ARBA00004123"/>
    </source>
</evidence>
<dbReference type="GO" id="GO:0016020">
    <property type="term" value="C:membrane"/>
    <property type="evidence" value="ECO:0007669"/>
    <property type="project" value="InterPro"/>
</dbReference>
<keyword evidence="8" id="KW-0175">Coiled coil</keyword>
<evidence type="ECO:0000256" key="3">
    <source>
        <dbReference type="ARBA" id="ARBA00008146"/>
    </source>
</evidence>
<evidence type="ECO:0000256" key="5">
    <source>
        <dbReference type="ARBA" id="ARBA00023187"/>
    </source>
</evidence>
<comment type="subcellular location">
    <subcellularLocation>
        <location evidence="2">Cytoplasm</location>
        <location evidence="2">Cytosol</location>
    </subcellularLocation>
    <subcellularLocation>
        <location evidence="1">Nucleus</location>
    </subcellularLocation>
</comment>
<dbReference type="GO" id="GO:0005686">
    <property type="term" value="C:U2 snRNP"/>
    <property type="evidence" value="ECO:0000318"/>
    <property type="project" value="GO_Central"/>
</dbReference>
<dbReference type="GO" id="GO:0003723">
    <property type="term" value="F:RNA binding"/>
    <property type="evidence" value="ECO:0000318"/>
    <property type="project" value="GO_Central"/>
</dbReference>
<dbReference type="Pfam" id="PF01423">
    <property type="entry name" value="LSM"/>
    <property type="match status" value="1"/>
</dbReference>
<dbReference type="GO" id="GO:0005687">
    <property type="term" value="C:U4 snRNP"/>
    <property type="evidence" value="ECO:0000318"/>
    <property type="project" value="GO_Central"/>
</dbReference>
<keyword evidence="7" id="KW-0687">Ribonucleoprotein</keyword>
<keyword evidence="5" id="KW-0508">mRNA splicing</keyword>
<dbReference type="AlphaFoldDB" id="A0CT01"/>
<dbReference type="eggNOG" id="KOG3172">
    <property type="taxonomic scope" value="Eukaryota"/>
</dbReference>
<dbReference type="EMBL" id="CT868170">
    <property type="protein sequence ID" value="CAK73918.1"/>
    <property type="molecule type" value="Genomic_DNA"/>
</dbReference>
<evidence type="ECO:0000313" key="12">
    <source>
        <dbReference type="Proteomes" id="UP000000600"/>
    </source>
</evidence>
<dbReference type="InParanoid" id="A0CT01"/>
<evidence type="ECO:0000259" key="9">
    <source>
        <dbReference type="PROSITE" id="PS50892"/>
    </source>
</evidence>